<evidence type="ECO:0000313" key="1">
    <source>
        <dbReference type="EMBL" id="BCS94980.1"/>
    </source>
</evidence>
<dbReference type="RefSeq" id="WP_236891274.1">
    <property type="nucleotide sequence ID" value="NZ_AP024488.1"/>
</dbReference>
<dbReference type="EMBL" id="AP024488">
    <property type="protein sequence ID" value="BCS94980.1"/>
    <property type="molecule type" value="Genomic_DNA"/>
</dbReference>
<name>A0ABM7PCN0_9BACT</name>
<dbReference type="Proteomes" id="UP001320148">
    <property type="component" value="Chromosome"/>
</dbReference>
<keyword evidence="2" id="KW-1185">Reference proteome</keyword>
<accession>A0ABM7PCN0</accession>
<evidence type="ECO:0000313" key="2">
    <source>
        <dbReference type="Proteomes" id="UP001320148"/>
    </source>
</evidence>
<reference evidence="1 2" key="1">
    <citation type="submission" date="2021-02" db="EMBL/GenBank/DDBJ databases">
        <title>Complete genome of Desulfoluna sp. strain ASN36.</title>
        <authorList>
            <person name="Takahashi A."/>
            <person name="Kojima H."/>
            <person name="Fukui M."/>
        </authorList>
    </citation>
    <scope>NUCLEOTIDE SEQUENCE [LARGE SCALE GENOMIC DNA]</scope>
    <source>
        <strain evidence="1 2">ASN36</strain>
    </source>
</reference>
<protein>
    <submittedName>
        <fullName evidence="1">Uncharacterized protein</fullName>
    </submittedName>
</protein>
<gene>
    <name evidence="1" type="ORF">DSLASN_06120</name>
</gene>
<organism evidence="1 2">
    <name type="scientific">Desulfoluna limicola</name>
    <dbReference type="NCBI Taxonomy" id="2810562"/>
    <lineage>
        <taxon>Bacteria</taxon>
        <taxon>Pseudomonadati</taxon>
        <taxon>Thermodesulfobacteriota</taxon>
        <taxon>Desulfobacteria</taxon>
        <taxon>Desulfobacterales</taxon>
        <taxon>Desulfolunaceae</taxon>
        <taxon>Desulfoluna</taxon>
    </lineage>
</organism>
<sequence>MSHLESVLPLRFASRSSSQIAAAFPSFNIPEKELTMGMKPTFGLYEEKKGQGLKSESVLGSSFKESLRPHLIKKTLVLSPPHI</sequence>
<proteinExistence type="predicted"/>